<dbReference type="PANTHER" id="PTHR10342">
    <property type="entry name" value="ARYLSULFATASE"/>
    <property type="match status" value="1"/>
</dbReference>
<evidence type="ECO:0000256" key="5">
    <source>
        <dbReference type="ARBA" id="ARBA00023180"/>
    </source>
</evidence>
<dbReference type="WBParaSite" id="PSAMB.scaffold8571size6068.g31534.t1">
    <property type="protein sequence ID" value="PSAMB.scaffold8571size6068.g31534.t1"/>
    <property type="gene ID" value="PSAMB.scaffold8571size6068.g31534"/>
</dbReference>
<evidence type="ECO:0000256" key="1">
    <source>
        <dbReference type="ARBA" id="ARBA00001913"/>
    </source>
</evidence>
<dbReference type="InterPro" id="IPR047115">
    <property type="entry name" value="ARSB"/>
</dbReference>
<evidence type="ECO:0000313" key="8">
    <source>
        <dbReference type="WBParaSite" id="PSAMB.scaffold8571size6068.g31534.t1"/>
    </source>
</evidence>
<evidence type="ECO:0000256" key="4">
    <source>
        <dbReference type="ARBA" id="ARBA00022837"/>
    </source>
</evidence>
<feature type="domain" description="Sulfatase N-terminal" evidence="6">
    <location>
        <begin position="9"/>
        <end position="118"/>
    </location>
</feature>
<keyword evidence="5" id="KW-0325">Glycoprotein</keyword>
<dbReference type="PANTHER" id="PTHR10342:SF274">
    <property type="entry name" value="ARYLSULFATASE B"/>
    <property type="match status" value="1"/>
</dbReference>
<reference evidence="8" key="1">
    <citation type="submission" date="2022-11" db="UniProtKB">
        <authorList>
            <consortium name="WormBaseParasite"/>
        </authorList>
    </citation>
    <scope>IDENTIFICATION</scope>
</reference>
<dbReference type="Gene3D" id="3.40.720.10">
    <property type="entry name" value="Alkaline Phosphatase, subunit A"/>
    <property type="match status" value="1"/>
</dbReference>
<evidence type="ECO:0000256" key="2">
    <source>
        <dbReference type="ARBA" id="ARBA00008779"/>
    </source>
</evidence>
<keyword evidence="3" id="KW-0479">Metal-binding</keyword>
<organism evidence="7 8">
    <name type="scientific">Plectus sambesii</name>
    <dbReference type="NCBI Taxonomy" id="2011161"/>
    <lineage>
        <taxon>Eukaryota</taxon>
        <taxon>Metazoa</taxon>
        <taxon>Ecdysozoa</taxon>
        <taxon>Nematoda</taxon>
        <taxon>Chromadorea</taxon>
        <taxon>Plectida</taxon>
        <taxon>Plectina</taxon>
        <taxon>Plectoidea</taxon>
        <taxon>Plectidae</taxon>
        <taxon>Plectus</taxon>
    </lineage>
</organism>
<proteinExistence type="inferred from homology"/>
<evidence type="ECO:0000259" key="6">
    <source>
        <dbReference type="Pfam" id="PF00884"/>
    </source>
</evidence>
<accession>A0A914XJT9</accession>
<comment type="similarity">
    <text evidence="2">Belongs to the sulfatase family.</text>
</comment>
<sequence length="257" mass="29066">MPPSRYMEEKCSKITRKNRQIYCAMVYAMDAAIGQVVAELKALNLYNDTIIIFSSDNGGETIEGGNNFPLRGNKNTLWEGGMRVNSFVHSFADISRNAVRTPLFNVVDWYATILGMVGERIDSYGDGINQWPMIVNNSNEKLRERFVYNIDGKSAAIREGDYKLIVGNPGAPSGWIPPTVSSAAEAFNKTNKTFWLFNIKEDPYERRDLSKRKPKIVHQLMLRLRKWALSAVPSIHKPLDDRGSPKYFNGTFASGWC</sequence>
<keyword evidence="7" id="KW-1185">Reference proteome</keyword>
<dbReference type="SUPFAM" id="SSF53649">
    <property type="entry name" value="Alkaline phosphatase-like"/>
    <property type="match status" value="1"/>
</dbReference>
<dbReference type="Pfam" id="PF00884">
    <property type="entry name" value="Sulfatase"/>
    <property type="match status" value="1"/>
</dbReference>
<name>A0A914XJT9_9BILA</name>
<dbReference type="Gene3D" id="3.30.1120.10">
    <property type="match status" value="1"/>
</dbReference>
<evidence type="ECO:0000256" key="3">
    <source>
        <dbReference type="ARBA" id="ARBA00022723"/>
    </source>
</evidence>
<comment type="cofactor">
    <cofactor evidence="1">
        <name>Ca(2+)</name>
        <dbReference type="ChEBI" id="CHEBI:29108"/>
    </cofactor>
</comment>
<protein>
    <submittedName>
        <fullName evidence="8">Sulfatase N-terminal domain-containing protein</fullName>
    </submittedName>
</protein>
<dbReference type="GO" id="GO:0046872">
    <property type="term" value="F:metal ion binding"/>
    <property type="evidence" value="ECO:0007669"/>
    <property type="project" value="UniProtKB-KW"/>
</dbReference>
<dbReference type="InterPro" id="IPR017850">
    <property type="entry name" value="Alkaline_phosphatase_core_sf"/>
</dbReference>
<dbReference type="InterPro" id="IPR000917">
    <property type="entry name" value="Sulfatase_N"/>
</dbReference>
<keyword evidence="4" id="KW-0106">Calcium</keyword>
<dbReference type="Proteomes" id="UP000887566">
    <property type="component" value="Unplaced"/>
</dbReference>
<dbReference type="GO" id="GO:0008484">
    <property type="term" value="F:sulfuric ester hydrolase activity"/>
    <property type="evidence" value="ECO:0007669"/>
    <property type="project" value="InterPro"/>
</dbReference>
<dbReference type="AlphaFoldDB" id="A0A914XJT9"/>
<evidence type="ECO:0000313" key="7">
    <source>
        <dbReference type="Proteomes" id="UP000887566"/>
    </source>
</evidence>